<dbReference type="RefSeq" id="XP_022313551.1">
    <property type="nucleotide sequence ID" value="XM_022457843.1"/>
</dbReference>
<dbReference type="OrthoDB" id="6143375at2759"/>
<dbReference type="GO" id="GO:0008289">
    <property type="term" value="F:lipid binding"/>
    <property type="evidence" value="ECO:0007669"/>
    <property type="project" value="UniProtKB-KW"/>
</dbReference>
<gene>
    <name evidence="3" type="primary">LOC111118395</name>
</gene>
<keyword evidence="1" id="KW-0732">Signal</keyword>
<feature type="chain" id="PRO_5034365448" evidence="1">
    <location>
        <begin position="28"/>
        <end position="200"/>
    </location>
</feature>
<dbReference type="SUPFAM" id="SSF50814">
    <property type="entry name" value="Lipocalins"/>
    <property type="match status" value="1"/>
</dbReference>
<evidence type="ECO:0000313" key="3">
    <source>
        <dbReference type="RefSeq" id="XP_022313551.1"/>
    </source>
</evidence>
<feature type="signal peptide" evidence="1">
    <location>
        <begin position="1"/>
        <end position="27"/>
    </location>
</feature>
<proteinExistence type="predicted"/>
<protein>
    <submittedName>
        <fullName evidence="3">Uncharacterized protein LOC111118395</fullName>
    </submittedName>
</protein>
<accession>A0A8B8CG89</accession>
<evidence type="ECO:0000313" key="2">
    <source>
        <dbReference type="Proteomes" id="UP000694844"/>
    </source>
</evidence>
<dbReference type="InterPro" id="IPR012674">
    <property type="entry name" value="Calycin"/>
</dbReference>
<organism evidence="2 3">
    <name type="scientific">Crassostrea virginica</name>
    <name type="common">Eastern oyster</name>
    <dbReference type="NCBI Taxonomy" id="6565"/>
    <lineage>
        <taxon>Eukaryota</taxon>
        <taxon>Metazoa</taxon>
        <taxon>Spiralia</taxon>
        <taxon>Lophotrochozoa</taxon>
        <taxon>Mollusca</taxon>
        <taxon>Bivalvia</taxon>
        <taxon>Autobranchia</taxon>
        <taxon>Pteriomorphia</taxon>
        <taxon>Ostreida</taxon>
        <taxon>Ostreoidea</taxon>
        <taxon>Ostreidae</taxon>
        <taxon>Crassostrea</taxon>
    </lineage>
</organism>
<keyword evidence="2" id="KW-1185">Reference proteome</keyword>
<dbReference type="AlphaFoldDB" id="A0A8B8CG89"/>
<dbReference type="GeneID" id="111118395"/>
<evidence type="ECO:0000256" key="1">
    <source>
        <dbReference type="SAM" id="SignalP"/>
    </source>
</evidence>
<sequence length="200" mass="23378">MQTMFFSKIVAVNLLLCISSLMQEVSSYRNREKRQEKAGLEQKKLSGRWYLYMDNRSAAIRDNTYGDFETMSDGRLINTIYRYFPDLEECRITSLMFTPITSDNFRKEAMMFEVTRMSTNENLGTQTVLFIDDHPTEGFAIMHQKTHMDTYLVTTRARDPSKQRVAIEIALTELSLDLKDMRVKSASYGCEWKQERGIEL</sequence>
<dbReference type="KEGG" id="cvn:111118395"/>
<reference evidence="3" key="1">
    <citation type="submission" date="2025-08" db="UniProtKB">
        <authorList>
            <consortium name="RefSeq"/>
        </authorList>
    </citation>
    <scope>IDENTIFICATION</scope>
    <source>
        <tissue evidence="3">Whole sample</tissue>
    </source>
</reference>
<name>A0A8B8CG89_CRAVI</name>
<dbReference type="Proteomes" id="UP000694844">
    <property type="component" value="Chromosome 2"/>
</dbReference>